<accession>A0A0P0WSU0</accession>
<keyword evidence="2" id="KW-0472">Membrane</keyword>
<organism evidence="3 4">
    <name type="scientific">Oryza sativa subsp. japonica</name>
    <name type="common">Rice</name>
    <dbReference type="NCBI Taxonomy" id="39947"/>
    <lineage>
        <taxon>Eukaryota</taxon>
        <taxon>Viridiplantae</taxon>
        <taxon>Streptophyta</taxon>
        <taxon>Embryophyta</taxon>
        <taxon>Tracheophyta</taxon>
        <taxon>Spermatophyta</taxon>
        <taxon>Magnoliopsida</taxon>
        <taxon>Liliopsida</taxon>
        <taxon>Poales</taxon>
        <taxon>Poaceae</taxon>
        <taxon>BOP clade</taxon>
        <taxon>Oryzoideae</taxon>
        <taxon>Oryzeae</taxon>
        <taxon>Oryzinae</taxon>
        <taxon>Oryza</taxon>
        <taxon>Oryza sativa</taxon>
    </lineage>
</organism>
<dbReference type="EMBL" id="AP014962">
    <property type="protein sequence ID" value="BAS96144.1"/>
    <property type="molecule type" value="Genomic_DNA"/>
</dbReference>
<feature type="region of interest" description="Disordered" evidence="1">
    <location>
        <begin position="59"/>
        <end position="123"/>
    </location>
</feature>
<reference evidence="3 4" key="3">
    <citation type="journal article" date="2013" name="Rice">
        <title>Improvement of the Oryza sativa Nipponbare reference genome using next generation sequence and optical map data.</title>
        <authorList>
            <person name="Kawahara Y."/>
            <person name="de la Bastide M."/>
            <person name="Hamilton J.P."/>
            <person name="Kanamori H."/>
            <person name="McCombie W.R."/>
            <person name="Ouyang S."/>
            <person name="Schwartz D.C."/>
            <person name="Tanaka T."/>
            <person name="Wu J."/>
            <person name="Zhou S."/>
            <person name="Childs K.L."/>
            <person name="Davidson R.M."/>
            <person name="Lin H."/>
            <person name="Quesada-Ocampo L."/>
            <person name="Vaillancourt B."/>
            <person name="Sakai H."/>
            <person name="Lee S.S."/>
            <person name="Kim J."/>
            <person name="Numa H."/>
            <person name="Itoh T."/>
            <person name="Buell C.R."/>
            <person name="Matsumoto T."/>
        </authorList>
    </citation>
    <scope>NUCLEOTIDE SEQUENCE [LARGE SCALE GENOMIC DNA]</scope>
    <source>
        <strain evidence="4">cv. Nipponbare</strain>
    </source>
</reference>
<keyword evidence="4" id="KW-1185">Reference proteome</keyword>
<feature type="compositionally biased region" description="Basic and acidic residues" evidence="1">
    <location>
        <begin position="72"/>
        <end position="123"/>
    </location>
</feature>
<evidence type="ECO:0000313" key="3">
    <source>
        <dbReference type="EMBL" id="BAS96144.1"/>
    </source>
</evidence>
<evidence type="ECO:0000256" key="1">
    <source>
        <dbReference type="SAM" id="MobiDB-lite"/>
    </source>
</evidence>
<reference evidence="4" key="1">
    <citation type="journal article" date="2005" name="Nature">
        <title>The map-based sequence of the rice genome.</title>
        <authorList>
            <consortium name="International rice genome sequencing project (IRGSP)"/>
            <person name="Matsumoto T."/>
            <person name="Wu J."/>
            <person name="Kanamori H."/>
            <person name="Katayose Y."/>
            <person name="Fujisawa M."/>
            <person name="Namiki N."/>
            <person name="Mizuno H."/>
            <person name="Yamamoto K."/>
            <person name="Antonio B.A."/>
            <person name="Baba T."/>
            <person name="Sakata K."/>
            <person name="Nagamura Y."/>
            <person name="Aoki H."/>
            <person name="Arikawa K."/>
            <person name="Arita K."/>
            <person name="Bito T."/>
            <person name="Chiden Y."/>
            <person name="Fujitsuka N."/>
            <person name="Fukunaka R."/>
            <person name="Hamada M."/>
            <person name="Harada C."/>
            <person name="Hayashi A."/>
            <person name="Hijishita S."/>
            <person name="Honda M."/>
            <person name="Hosokawa S."/>
            <person name="Ichikawa Y."/>
            <person name="Idonuma A."/>
            <person name="Iijima M."/>
            <person name="Ikeda M."/>
            <person name="Ikeno M."/>
            <person name="Ito K."/>
            <person name="Ito S."/>
            <person name="Ito T."/>
            <person name="Ito Y."/>
            <person name="Ito Y."/>
            <person name="Iwabuchi A."/>
            <person name="Kamiya K."/>
            <person name="Karasawa W."/>
            <person name="Kurita K."/>
            <person name="Katagiri S."/>
            <person name="Kikuta A."/>
            <person name="Kobayashi H."/>
            <person name="Kobayashi N."/>
            <person name="Machita K."/>
            <person name="Maehara T."/>
            <person name="Masukawa M."/>
            <person name="Mizubayashi T."/>
            <person name="Mukai Y."/>
            <person name="Nagasaki H."/>
            <person name="Nagata Y."/>
            <person name="Naito S."/>
            <person name="Nakashima M."/>
            <person name="Nakama Y."/>
            <person name="Nakamichi Y."/>
            <person name="Nakamura M."/>
            <person name="Meguro A."/>
            <person name="Negishi M."/>
            <person name="Ohta I."/>
            <person name="Ohta T."/>
            <person name="Okamoto M."/>
            <person name="Ono N."/>
            <person name="Saji S."/>
            <person name="Sakaguchi M."/>
            <person name="Sakai K."/>
            <person name="Shibata M."/>
            <person name="Shimokawa T."/>
            <person name="Song J."/>
            <person name="Takazaki Y."/>
            <person name="Terasawa K."/>
            <person name="Tsugane M."/>
            <person name="Tsuji K."/>
            <person name="Ueda S."/>
            <person name="Waki K."/>
            <person name="Yamagata H."/>
            <person name="Yamamoto M."/>
            <person name="Yamamoto S."/>
            <person name="Yamane H."/>
            <person name="Yoshiki S."/>
            <person name="Yoshihara R."/>
            <person name="Yukawa K."/>
            <person name="Zhong H."/>
            <person name="Yano M."/>
            <person name="Yuan Q."/>
            <person name="Ouyang S."/>
            <person name="Liu J."/>
            <person name="Jones K.M."/>
            <person name="Gansberger K."/>
            <person name="Moffat K."/>
            <person name="Hill J."/>
            <person name="Bera J."/>
            <person name="Fadrosh D."/>
            <person name="Jin S."/>
            <person name="Johri S."/>
            <person name="Kim M."/>
            <person name="Overton L."/>
            <person name="Reardon M."/>
            <person name="Tsitrin T."/>
            <person name="Vuong H."/>
            <person name="Weaver B."/>
            <person name="Ciecko A."/>
            <person name="Tallon L."/>
            <person name="Jackson J."/>
            <person name="Pai G."/>
            <person name="Aken S.V."/>
            <person name="Utterback T."/>
            <person name="Reidmuller S."/>
            <person name="Feldblyum T."/>
            <person name="Hsiao J."/>
            <person name="Zismann V."/>
            <person name="Iobst S."/>
            <person name="de Vazeille A.R."/>
            <person name="Buell C.R."/>
            <person name="Ying K."/>
            <person name="Li Y."/>
            <person name="Lu T."/>
            <person name="Huang Y."/>
            <person name="Zhao Q."/>
            <person name="Feng Q."/>
            <person name="Zhang L."/>
            <person name="Zhu J."/>
            <person name="Weng Q."/>
            <person name="Mu J."/>
            <person name="Lu Y."/>
            <person name="Fan D."/>
            <person name="Liu Y."/>
            <person name="Guan J."/>
            <person name="Zhang Y."/>
            <person name="Yu S."/>
            <person name="Liu X."/>
            <person name="Zhang Y."/>
            <person name="Hong G."/>
            <person name="Han B."/>
            <person name="Choisne N."/>
            <person name="Demange N."/>
            <person name="Orjeda G."/>
            <person name="Samain S."/>
            <person name="Cattolico L."/>
            <person name="Pelletier E."/>
            <person name="Couloux A."/>
            <person name="Segurens B."/>
            <person name="Wincker P."/>
            <person name="D'Hont A."/>
            <person name="Scarpelli C."/>
            <person name="Weissenbach J."/>
            <person name="Salanoubat M."/>
            <person name="Quetier F."/>
            <person name="Yu Y."/>
            <person name="Kim H.R."/>
            <person name="Rambo T."/>
            <person name="Currie J."/>
            <person name="Collura K."/>
            <person name="Luo M."/>
            <person name="Yang T."/>
            <person name="Ammiraju J.S.S."/>
            <person name="Engler F."/>
            <person name="Soderlund C."/>
            <person name="Wing R.A."/>
            <person name="Palmer L.E."/>
            <person name="de la Bastide M."/>
            <person name="Spiegel L."/>
            <person name="Nascimento L."/>
            <person name="Zutavern T."/>
            <person name="O'Shaughnessy A."/>
            <person name="Dike S."/>
            <person name="Dedhia N."/>
            <person name="Preston R."/>
            <person name="Balija V."/>
            <person name="McCombie W.R."/>
            <person name="Chow T."/>
            <person name="Chen H."/>
            <person name="Chung M."/>
            <person name="Chen C."/>
            <person name="Shaw J."/>
            <person name="Wu H."/>
            <person name="Hsiao K."/>
            <person name="Chao Y."/>
            <person name="Chu M."/>
            <person name="Cheng C."/>
            <person name="Hour A."/>
            <person name="Lee P."/>
            <person name="Lin S."/>
            <person name="Lin Y."/>
            <person name="Liou J."/>
            <person name="Liu S."/>
            <person name="Hsing Y."/>
            <person name="Raghuvanshi S."/>
            <person name="Mohanty A."/>
            <person name="Bharti A.K."/>
            <person name="Gaur A."/>
            <person name="Gupta V."/>
            <person name="Kumar D."/>
            <person name="Ravi V."/>
            <person name="Vij S."/>
            <person name="Kapur A."/>
            <person name="Khurana P."/>
            <person name="Khurana P."/>
            <person name="Khurana J.P."/>
            <person name="Tyagi A.K."/>
            <person name="Gaikwad K."/>
            <person name="Singh A."/>
            <person name="Dalal V."/>
            <person name="Srivastava S."/>
            <person name="Dixit A."/>
            <person name="Pal A.K."/>
            <person name="Ghazi I.A."/>
            <person name="Yadav M."/>
            <person name="Pandit A."/>
            <person name="Bhargava A."/>
            <person name="Sureshbabu K."/>
            <person name="Batra K."/>
            <person name="Sharma T.R."/>
            <person name="Mohapatra T."/>
            <person name="Singh N.K."/>
            <person name="Messing J."/>
            <person name="Nelson A.B."/>
            <person name="Fuks G."/>
            <person name="Kavchok S."/>
            <person name="Keizer G."/>
            <person name="Linton E."/>
            <person name="Llaca V."/>
            <person name="Song R."/>
            <person name="Tanyolac B."/>
            <person name="Young S."/>
            <person name="Ho-Il K."/>
            <person name="Hahn J.H."/>
            <person name="Sangsakoo G."/>
            <person name="Vanavichit A."/>
            <person name="de Mattos Luiz.A.T."/>
            <person name="Zimmer P.D."/>
            <person name="Malone G."/>
            <person name="Dellagostin O."/>
            <person name="de Oliveira A.C."/>
            <person name="Bevan M."/>
            <person name="Bancroft I."/>
            <person name="Minx P."/>
            <person name="Cordum H."/>
            <person name="Wilson R."/>
            <person name="Cheng Z."/>
            <person name="Jin W."/>
            <person name="Jiang J."/>
            <person name="Leong S.A."/>
            <person name="Iwama H."/>
            <person name="Gojobori T."/>
            <person name="Itoh T."/>
            <person name="Niimura Y."/>
            <person name="Fujii Y."/>
            <person name="Habara T."/>
            <person name="Sakai H."/>
            <person name="Sato Y."/>
            <person name="Wilson G."/>
            <person name="Kumar K."/>
            <person name="McCouch S."/>
            <person name="Juretic N."/>
            <person name="Hoen D."/>
            <person name="Wright S."/>
            <person name="Bruskiewich R."/>
            <person name="Bureau T."/>
            <person name="Miyao A."/>
            <person name="Hirochika H."/>
            <person name="Nishikawa T."/>
            <person name="Kadowaki K."/>
            <person name="Sugiura M."/>
            <person name="Burr B."/>
            <person name="Sasaki T."/>
        </authorList>
    </citation>
    <scope>NUCLEOTIDE SEQUENCE [LARGE SCALE GENOMIC DNA]</scope>
    <source>
        <strain evidence="4">cv. Nipponbare</strain>
    </source>
</reference>
<proteinExistence type="predicted"/>
<feature type="transmembrane region" description="Helical" evidence="2">
    <location>
        <begin position="32"/>
        <end position="51"/>
    </location>
</feature>
<dbReference type="Proteomes" id="UP000059680">
    <property type="component" value="Chromosome 6"/>
</dbReference>
<protein>
    <submittedName>
        <fullName evidence="3">Os06g0146750 protein</fullName>
    </submittedName>
</protein>
<dbReference type="PaxDb" id="39947-A0A0P0WSU0"/>
<keyword evidence="2" id="KW-0812">Transmembrane</keyword>
<dbReference type="InParanoid" id="A0A0P0WSU0"/>
<sequence>MDTAAGDDASLLPLPAASSSLRALMLVDVLDALSSIYPFVFFCIPFLRLLVPADRATDASVAPAETAADGSSARKEVSSSDRPTGEERRRAPAGRKEGEERRCVRVGDRREGGRGAAARGDRW</sequence>
<reference evidence="3 4" key="2">
    <citation type="journal article" date="2013" name="Plant Cell Physiol.">
        <title>Rice Annotation Project Database (RAP-DB): an integrative and interactive database for rice genomics.</title>
        <authorList>
            <person name="Sakai H."/>
            <person name="Lee S.S."/>
            <person name="Tanaka T."/>
            <person name="Numa H."/>
            <person name="Kim J."/>
            <person name="Kawahara Y."/>
            <person name="Wakimoto H."/>
            <person name="Yang C.C."/>
            <person name="Iwamoto M."/>
            <person name="Abe T."/>
            <person name="Yamada Y."/>
            <person name="Muto A."/>
            <person name="Inokuchi H."/>
            <person name="Ikemura T."/>
            <person name="Matsumoto T."/>
            <person name="Sasaki T."/>
            <person name="Itoh T."/>
        </authorList>
    </citation>
    <scope>NUCLEOTIDE SEQUENCE [LARGE SCALE GENOMIC DNA]</scope>
    <source>
        <strain evidence="4">cv. Nipponbare</strain>
    </source>
</reference>
<gene>
    <name evidence="3" type="ordered locus">Os06g0146750</name>
    <name evidence="3" type="ORF">OSNPB_060146750</name>
</gene>
<dbReference type="AlphaFoldDB" id="A0A0P0WSU0"/>
<name>A0A0P0WSU0_ORYSJ</name>
<evidence type="ECO:0000256" key="2">
    <source>
        <dbReference type="SAM" id="Phobius"/>
    </source>
</evidence>
<evidence type="ECO:0000313" key="4">
    <source>
        <dbReference type="Proteomes" id="UP000059680"/>
    </source>
</evidence>
<keyword evidence="2" id="KW-1133">Transmembrane helix</keyword>